<dbReference type="InterPro" id="IPR041657">
    <property type="entry name" value="HTH_17"/>
</dbReference>
<evidence type="ECO:0000313" key="2">
    <source>
        <dbReference type="EMBL" id="MFF4779485.1"/>
    </source>
</evidence>
<organism evidence="2 3">
    <name type="scientific">Microtetraspora fusca</name>
    <dbReference type="NCBI Taxonomy" id="1997"/>
    <lineage>
        <taxon>Bacteria</taxon>
        <taxon>Bacillati</taxon>
        <taxon>Actinomycetota</taxon>
        <taxon>Actinomycetes</taxon>
        <taxon>Streptosporangiales</taxon>
        <taxon>Streptosporangiaceae</taxon>
        <taxon>Microtetraspora</taxon>
    </lineage>
</organism>
<sequence length="82" mass="9080">MTSDMRASDLGELPAVIDVVTAGRLLGFGRTKAYRLAKSGEFPCRVLRIGRSYLVPTREVWALLGYHDGGTCRQEPREPEEG</sequence>
<name>A0ABW6VJS3_MICFU</name>
<evidence type="ECO:0000313" key="3">
    <source>
        <dbReference type="Proteomes" id="UP001602119"/>
    </source>
</evidence>
<reference evidence="2 3" key="1">
    <citation type="submission" date="2024-10" db="EMBL/GenBank/DDBJ databases">
        <title>The Natural Products Discovery Center: Release of the First 8490 Sequenced Strains for Exploring Actinobacteria Biosynthetic Diversity.</title>
        <authorList>
            <person name="Kalkreuter E."/>
            <person name="Kautsar S.A."/>
            <person name="Yang D."/>
            <person name="Bader C.D."/>
            <person name="Teijaro C.N."/>
            <person name="Fluegel L."/>
            <person name="Davis C.M."/>
            <person name="Simpson J.R."/>
            <person name="Lauterbach L."/>
            <person name="Steele A.D."/>
            <person name="Gui C."/>
            <person name="Meng S."/>
            <person name="Li G."/>
            <person name="Viehrig K."/>
            <person name="Ye F."/>
            <person name="Su P."/>
            <person name="Kiefer A.F."/>
            <person name="Nichols A."/>
            <person name="Cepeda A.J."/>
            <person name="Yan W."/>
            <person name="Fan B."/>
            <person name="Jiang Y."/>
            <person name="Adhikari A."/>
            <person name="Zheng C.-J."/>
            <person name="Schuster L."/>
            <person name="Cowan T.M."/>
            <person name="Smanski M.J."/>
            <person name="Chevrette M.G."/>
            <person name="De Carvalho L.P.S."/>
            <person name="Shen B."/>
        </authorList>
    </citation>
    <scope>NUCLEOTIDE SEQUENCE [LARGE SCALE GENOMIC DNA]</scope>
    <source>
        <strain evidence="2 3">NPDC001281</strain>
    </source>
</reference>
<proteinExistence type="predicted"/>
<dbReference type="EMBL" id="JBIAXI010000051">
    <property type="protein sequence ID" value="MFF4779485.1"/>
    <property type="molecule type" value="Genomic_DNA"/>
</dbReference>
<dbReference type="Proteomes" id="UP001602119">
    <property type="component" value="Unassembled WGS sequence"/>
</dbReference>
<gene>
    <name evidence="2" type="ORF">ACFY05_42390</name>
</gene>
<dbReference type="Pfam" id="PF12728">
    <property type="entry name" value="HTH_17"/>
    <property type="match status" value="1"/>
</dbReference>
<comment type="caution">
    <text evidence="2">The sequence shown here is derived from an EMBL/GenBank/DDBJ whole genome shotgun (WGS) entry which is preliminary data.</text>
</comment>
<dbReference type="RefSeq" id="WP_387348275.1">
    <property type="nucleotide sequence ID" value="NZ_JBIAXI010000051.1"/>
</dbReference>
<feature type="domain" description="Helix-turn-helix" evidence="1">
    <location>
        <begin position="23"/>
        <end position="60"/>
    </location>
</feature>
<evidence type="ECO:0000259" key="1">
    <source>
        <dbReference type="Pfam" id="PF12728"/>
    </source>
</evidence>
<protein>
    <submittedName>
        <fullName evidence="2">Helix-turn-helix domain-containing protein</fullName>
    </submittedName>
</protein>
<accession>A0ABW6VJS3</accession>
<keyword evidence="3" id="KW-1185">Reference proteome</keyword>